<name>B0CW57_LACBS</name>
<evidence type="ECO:0000313" key="3">
    <source>
        <dbReference type="Proteomes" id="UP000001194"/>
    </source>
</evidence>
<protein>
    <submittedName>
        <fullName evidence="2">Predicted protein</fullName>
    </submittedName>
</protein>
<reference evidence="2 3" key="1">
    <citation type="journal article" date="2008" name="Nature">
        <title>The genome of Laccaria bicolor provides insights into mycorrhizal symbiosis.</title>
        <authorList>
            <person name="Martin F."/>
            <person name="Aerts A."/>
            <person name="Ahren D."/>
            <person name="Brun A."/>
            <person name="Danchin E.G.J."/>
            <person name="Duchaussoy F."/>
            <person name="Gibon J."/>
            <person name="Kohler A."/>
            <person name="Lindquist E."/>
            <person name="Pereda V."/>
            <person name="Salamov A."/>
            <person name="Shapiro H.J."/>
            <person name="Wuyts J."/>
            <person name="Blaudez D."/>
            <person name="Buee M."/>
            <person name="Brokstein P."/>
            <person name="Canbaeck B."/>
            <person name="Cohen D."/>
            <person name="Courty P.E."/>
            <person name="Coutinho P.M."/>
            <person name="Delaruelle C."/>
            <person name="Detter J.C."/>
            <person name="Deveau A."/>
            <person name="DiFazio S."/>
            <person name="Duplessis S."/>
            <person name="Fraissinet-Tachet L."/>
            <person name="Lucic E."/>
            <person name="Frey-Klett P."/>
            <person name="Fourrey C."/>
            <person name="Feussner I."/>
            <person name="Gay G."/>
            <person name="Grimwood J."/>
            <person name="Hoegger P.J."/>
            <person name="Jain P."/>
            <person name="Kilaru S."/>
            <person name="Labbe J."/>
            <person name="Lin Y.C."/>
            <person name="Legue V."/>
            <person name="Le Tacon F."/>
            <person name="Marmeisse R."/>
            <person name="Melayah D."/>
            <person name="Montanini B."/>
            <person name="Muratet M."/>
            <person name="Nehls U."/>
            <person name="Niculita-Hirzel H."/>
            <person name="Oudot-Le Secq M.P."/>
            <person name="Peter M."/>
            <person name="Quesneville H."/>
            <person name="Rajashekar B."/>
            <person name="Reich M."/>
            <person name="Rouhier N."/>
            <person name="Schmutz J."/>
            <person name="Yin T."/>
            <person name="Chalot M."/>
            <person name="Henrissat B."/>
            <person name="Kuees U."/>
            <person name="Lucas S."/>
            <person name="Van de Peer Y."/>
            <person name="Podila G.K."/>
            <person name="Polle A."/>
            <person name="Pukkila P.J."/>
            <person name="Richardson P.M."/>
            <person name="Rouze P."/>
            <person name="Sanders I.R."/>
            <person name="Stajich J.E."/>
            <person name="Tunlid A."/>
            <person name="Tuskan G."/>
            <person name="Grigoriev I.V."/>
        </authorList>
    </citation>
    <scope>NUCLEOTIDE SEQUENCE [LARGE SCALE GENOMIC DNA]</scope>
    <source>
        <strain evidence="3">S238N-H82 / ATCC MYA-4686</strain>
    </source>
</reference>
<dbReference type="Proteomes" id="UP000001194">
    <property type="component" value="Unassembled WGS sequence"/>
</dbReference>
<proteinExistence type="predicted"/>
<dbReference type="OrthoDB" id="3091305at2759"/>
<organism evidence="3">
    <name type="scientific">Laccaria bicolor (strain S238N-H82 / ATCC MYA-4686)</name>
    <name type="common">Bicoloured deceiver</name>
    <name type="synonym">Laccaria laccata var. bicolor</name>
    <dbReference type="NCBI Taxonomy" id="486041"/>
    <lineage>
        <taxon>Eukaryota</taxon>
        <taxon>Fungi</taxon>
        <taxon>Dikarya</taxon>
        <taxon>Basidiomycota</taxon>
        <taxon>Agaricomycotina</taxon>
        <taxon>Agaricomycetes</taxon>
        <taxon>Agaricomycetidae</taxon>
        <taxon>Agaricales</taxon>
        <taxon>Agaricineae</taxon>
        <taxon>Hydnangiaceae</taxon>
        <taxon>Laccaria</taxon>
    </lineage>
</organism>
<dbReference type="EMBL" id="DS547093">
    <property type="protein sequence ID" value="EDR13008.1"/>
    <property type="molecule type" value="Genomic_DNA"/>
</dbReference>
<keyword evidence="3" id="KW-1185">Reference proteome</keyword>
<dbReference type="GeneID" id="6071501"/>
<dbReference type="AlphaFoldDB" id="B0CW57"/>
<evidence type="ECO:0000256" key="1">
    <source>
        <dbReference type="SAM" id="MobiDB-lite"/>
    </source>
</evidence>
<sequence>MRTVPDISPVVFMEFARLIGTSHQAADQLPQQAHEPKLRGKVAYTIDDGPSNGEMADDTRPAVNSPTASPPAKRMHCEETSHRAAGSVQPQAGNYHVPGSGPRQQKAQDPHVAYQHQVGTPDNSGPEVSRTMNAHTRPLHPHPEHIDSGSEPVHNPHGTLHQPTAQDNAASDHAGGFRFRSPQAQYYNNVNMHDEDKHNTYMEDYHHLANTHVNMGRLALVEEDVAAAPNIEH</sequence>
<gene>
    <name evidence="2" type="ORF">LACBIDRAFT_322401</name>
</gene>
<evidence type="ECO:0000313" key="2">
    <source>
        <dbReference type="EMBL" id="EDR13008.1"/>
    </source>
</evidence>
<dbReference type="KEGG" id="lbc:LACBIDRAFT_322401"/>
<accession>B0CW57</accession>
<dbReference type="RefSeq" id="XP_001875506.1">
    <property type="nucleotide sequence ID" value="XM_001875471.1"/>
</dbReference>
<dbReference type="HOGENOM" id="CLU_1190084_0_0_1"/>
<dbReference type="InParanoid" id="B0CW57"/>
<feature type="region of interest" description="Disordered" evidence="1">
    <location>
        <begin position="46"/>
        <end position="176"/>
    </location>
</feature>